<reference evidence="2 3" key="1">
    <citation type="submission" date="2024-02" db="EMBL/GenBank/DDBJ databases">
        <title>Haloferula sargassicola NBRC 104335.</title>
        <authorList>
            <person name="Ichikawa N."/>
            <person name="Katano-Makiyama Y."/>
            <person name="Hidaka K."/>
        </authorList>
    </citation>
    <scope>NUCLEOTIDE SEQUENCE [LARGE SCALE GENOMIC DNA]</scope>
    <source>
        <strain evidence="2 3">NBRC 104335</strain>
    </source>
</reference>
<evidence type="ECO:0000256" key="1">
    <source>
        <dbReference type="SAM" id="Phobius"/>
    </source>
</evidence>
<dbReference type="Proteomes" id="UP001476282">
    <property type="component" value="Unassembled WGS sequence"/>
</dbReference>
<dbReference type="PANTHER" id="PTHR32063">
    <property type="match status" value="1"/>
</dbReference>
<dbReference type="SUPFAM" id="SSF82693">
    <property type="entry name" value="Multidrug efflux transporter AcrB pore domain, PN1, PN2, PC1 and PC2 subdomains"/>
    <property type="match status" value="2"/>
</dbReference>
<dbReference type="Gene3D" id="3.30.2090.10">
    <property type="entry name" value="Multidrug efflux transporter AcrB TolC docking domain, DN and DC subdomains"/>
    <property type="match status" value="2"/>
</dbReference>
<dbReference type="Gene3D" id="3.30.70.1320">
    <property type="entry name" value="Multidrug efflux transporter AcrB pore domain like"/>
    <property type="match status" value="2"/>
</dbReference>
<feature type="transmembrane region" description="Helical" evidence="1">
    <location>
        <begin position="1106"/>
        <end position="1124"/>
    </location>
</feature>
<organism evidence="2 3">
    <name type="scientific">Haloferula sargassicola</name>
    <dbReference type="NCBI Taxonomy" id="490096"/>
    <lineage>
        <taxon>Bacteria</taxon>
        <taxon>Pseudomonadati</taxon>
        <taxon>Verrucomicrobiota</taxon>
        <taxon>Verrucomicrobiia</taxon>
        <taxon>Verrucomicrobiales</taxon>
        <taxon>Verrucomicrobiaceae</taxon>
        <taxon>Haloferula</taxon>
    </lineage>
</organism>
<gene>
    <name evidence="2" type="primary">mdtC</name>
    <name evidence="2" type="ORF">Hsar01_02399</name>
</gene>
<feature type="transmembrane region" description="Helical" evidence="1">
    <location>
        <begin position="548"/>
        <end position="569"/>
    </location>
</feature>
<dbReference type="Gene3D" id="1.20.1640.10">
    <property type="entry name" value="Multidrug efflux transporter AcrB transmembrane domain"/>
    <property type="match status" value="3"/>
</dbReference>
<feature type="transmembrane region" description="Helical" evidence="1">
    <location>
        <begin position="437"/>
        <end position="456"/>
    </location>
</feature>
<dbReference type="Pfam" id="PF00873">
    <property type="entry name" value="ACR_tran"/>
    <property type="match status" value="4"/>
</dbReference>
<keyword evidence="1" id="KW-0812">Transmembrane</keyword>
<feature type="transmembrane region" description="Helical" evidence="1">
    <location>
        <begin position="1263"/>
        <end position="1287"/>
    </location>
</feature>
<keyword evidence="3" id="KW-1185">Reference proteome</keyword>
<sequence length="1300" mass="142273">MKSLIHFCLHQKLVVLLLLTFFIAWGIRVAPFDWDTGGYKRDPVAVDAIPDLGDNQQIVFTDWPGRSPQDVEDQVTYPLTVALLGIPGVKEVRSYSMFGSSSIYLIFEEDVEFYWSRSRVLEKLNSLPANLLPQDVAPTLGPDATGLGQVFWYTLEGRDPEDKPAGGWDLDELRAIQDWQVRYSLLSAKGVAEVASIGGFERQYQVDVDPDRLRANEVTLAQVVDAVRKSNQEIGARNLAVNGVEYFLRGTGYIESVGDLEQAVVAVRDNTPITVADVASVHLGPAMRRGALDVNGADAVGGVVVARYGANPLEAIKAAKSKIAELQSALPVRAVVDWEKTDHARVEAFAREHDLSPAFEADGTLGDEAWLAFTRNTPRADWPDWLTTSQVTVVTFYDRAQLIGETLNTLDEALVQQVLVTIIVVVVMVLHLRSSLLISAMLPLAVLITFIAMKIAGVDANIVALSGIAIAIGTVVDVGIVLTENMLKHLDESDPGESRAAVIYRAVTEVASAVTTSVLTTVISFLPVFAMTGEAGRLFRPLAFTKTFALTASIIVALTIIPPVAHLLFGSFPKWFRSRRALSCGLLAAAGVIAFSLSTPLALALLALAAGVAVDPWVRGKTRRTVVLGLNAVAALGVVVFLTLDWMPLGLDRNALENIIFVILVVGGLLLGFKIFEMTYPRVLRWCLDHKPLFLAVPGAFLVFAFCVWLGFPKIFAFLPRTVGPGITETRLWRSAAEKLPGLGREFRPALDEGSFLFMPTVSPHASIDEARDTVGRLDRAIAAIPEVDRVVGKIGRVDSPLDPAPISMIETVVNYLPEYRSDDRGRVLRFRTGKDGDFIYDDRGSLIEDPGGKPYRQWRPGIRTPDDIWQEIEQATRMPGVTGAPKLQPIETRLVMLRTGMRAPMGLKIKGDSLSEIEQVGVQIEHLLRSGGVEGLATETVNADRIVGKPYLEIIPNRDAASRYGLNISDIHDTIQTAVGGRVVTTTVEGRERFGVQVRYAREVRDSQEMLGRVLVTARSGAQVPLSQLARIRYVRGPQMIKAEDTFKTGYVTFGSLPGFAEVDVVENAAAFLQAARDDRRLVLPPGVRYDFAGNYESALEFNRTLWTMVPLALGAIFVLLYLDNRSVVTTFIVFSGVAVAWSGGFLLLWLYGRPTFLDFELFGHNLRQLFQVSPINLSTAVWVGFLALFGIATDDGVVMSTYLRQRFDELKPRGREAIRAAVLEAGQRRVRPCLMTTATTLLALLPVLTSTGRGSDLMAPMAVPIFGGMLIELMTMFVVPVLYAAKEEAGGRTHPRAA</sequence>
<feature type="transmembrane region" description="Helical" evidence="1">
    <location>
        <begin position="1130"/>
        <end position="1153"/>
    </location>
</feature>
<proteinExistence type="predicted"/>
<feature type="transmembrane region" description="Helical" evidence="1">
    <location>
        <begin position="626"/>
        <end position="644"/>
    </location>
</feature>
<protein>
    <submittedName>
        <fullName evidence="2">Multidrug resistance protein MdtC</fullName>
    </submittedName>
</protein>
<dbReference type="InterPro" id="IPR001036">
    <property type="entry name" value="Acrflvin-R"/>
</dbReference>
<feature type="transmembrane region" description="Helical" evidence="1">
    <location>
        <begin position="1174"/>
        <end position="1194"/>
    </location>
</feature>
<dbReference type="EMBL" id="BAABRI010000012">
    <property type="protein sequence ID" value="GAA5483170.1"/>
    <property type="molecule type" value="Genomic_DNA"/>
</dbReference>
<dbReference type="PANTHER" id="PTHR32063:SF19">
    <property type="entry name" value="CATION EFFLUX SYSTEM PROTEIN CUSA"/>
    <property type="match status" value="1"/>
</dbReference>
<comment type="caution">
    <text evidence="2">The sequence shown here is derived from an EMBL/GenBank/DDBJ whole genome shotgun (WGS) entry which is preliminary data.</text>
</comment>
<accession>A0ABP9UNM3</accession>
<feature type="transmembrane region" description="Helical" evidence="1">
    <location>
        <begin position="462"/>
        <end position="482"/>
    </location>
</feature>
<feature type="transmembrane region" description="Helical" evidence="1">
    <location>
        <begin position="656"/>
        <end position="673"/>
    </location>
</feature>
<keyword evidence="1" id="KW-0472">Membrane</keyword>
<dbReference type="RefSeq" id="WP_353567290.1">
    <property type="nucleotide sequence ID" value="NZ_BAABRI010000012.1"/>
</dbReference>
<feature type="transmembrane region" description="Helical" evidence="1">
    <location>
        <begin position="581"/>
        <end position="614"/>
    </location>
</feature>
<feature type="transmembrane region" description="Helical" evidence="1">
    <location>
        <begin position="693"/>
        <end position="712"/>
    </location>
</feature>
<dbReference type="SUPFAM" id="SSF82866">
    <property type="entry name" value="Multidrug efflux transporter AcrB transmembrane domain"/>
    <property type="match status" value="2"/>
</dbReference>
<dbReference type="SUPFAM" id="SSF82714">
    <property type="entry name" value="Multidrug efflux transporter AcrB TolC docking domain, DN and DC subdomains"/>
    <property type="match status" value="2"/>
</dbReference>
<dbReference type="InterPro" id="IPR027463">
    <property type="entry name" value="AcrB_DN_DC_subdom"/>
</dbReference>
<dbReference type="Gene3D" id="3.30.70.1430">
    <property type="entry name" value="Multidrug efflux transporter AcrB pore domain"/>
    <property type="match status" value="2"/>
</dbReference>
<keyword evidence="1" id="KW-1133">Transmembrane helix</keyword>
<evidence type="ECO:0000313" key="3">
    <source>
        <dbReference type="Proteomes" id="UP001476282"/>
    </source>
</evidence>
<name>A0ABP9UNM3_9BACT</name>
<feature type="transmembrane region" description="Helical" evidence="1">
    <location>
        <begin position="502"/>
        <end position="528"/>
    </location>
</feature>
<dbReference type="Gene3D" id="3.30.70.1440">
    <property type="entry name" value="Multidrug efflux transporter AcrB pore domain"/>
    <property type="match status" value="1"/>
</dbReference>
<evidence type="ECO:0000313" key="2">
    <source>
        <dbReference type="EMBL" id="GAA5483170.1"/>
    </source>
</evidence>